<dbReference type="Pfam" id="PF18701">
    <property type="entry name" value="DUF5641"/>
    <property type="match status" value="1"/>
</dbReference>
<sequence length="179" mass="20456">MGEIENSRSIDYDEIKKAECILLKQVQLEAFYDENDKRLNWNLGRILKLFQGKDNRARVALVKTKFGSFLRPVQKLYPLEVSENDKPVEHNTNSPLISGANRRETFPISLDRKTSLIEPPDGLPLPSKESDCGTDMEPTMDSSPLLPNETSHPVLPDGTEKLEPRRSRYGRLLRPVQRL</sequence>
<evidence type="ECO:0000259" key="2">
    <source>
        <dbReference type="Pfam" id="PF18701"/>
    </source>
</evidence>
<evidence type="ECO:0000256" key="1">
    <source>
        <dbReference type="SAM" id="MobiDB-lite"/>
    </source>
</evidence>
<gene>
    <name evidence="3" type="ORF">HNY73_007518</name>
</gene>
<organism evidence="3 4">
    <name type="scientific">Argiope bruennichi</name>
    <name type="common">Wasp spider</name>
    <name type="synonym">Aranea bruennichi</name>
    <dbReference type="NCBI Taxonomy" id="94029"/>
    <lineage>
        <taxon>Eukaryota</taxon>
        <taxon>Metazoa</taxon>
        <taxon>Ecdysozoa</taxon>
        <taxon>Arthropoda</taxon>
        <taxon>Chelicerata</taxon>
        <taxon>Arachnida</taxon>
        <taxon>Araneae</taxon>
        <taxon>Araneomorphae</taxon>
        <taxon>Entelegynae</taxon>
        <taxon>Araneoidea</taxon>
        <taxon>Araneidae</taxon>
        <taxon>Argiope</taxon>
    </lineage>
</organism>
<reference evidence="3" key="1">
    <citation type="journal article" date="2020" name="bioRxiv">
        <title>Chromosome-level reference genome of the European wasp spider Argiope bruennichi: a resource for studies on range expansion and evolutionary adaptation.</title>
        <authorList>
            <person name="Sheffer M.M."/>
            <person name="Hoppe A."/>
            <person name="Krehenwinkel H."/>
            <person name="Uhl G."/>
            <person name="Kuss A.W."/>
            <person name="Jensen L."/>
            <person name="Jensen C."/>
            <person name="Gillespie R.G."/>
            <person name="Hoff K.J."/>
            <person name="Prost S."/>
        </authorList>
    </citation>
    <scope>NUCLEOTIDE SEQUENCE</scope>
</reference>
<proteinExistence type="predicted"/>
<accession>A0A8T0FH86</accession>
<feature type="region of interest" description="Disordered" evidence="1">
    <location>
        <begin position="111"/>
        <end position="179"/>
    </location>
</feature>
<protein>
    <recommendedName>
        <fullName evidence="2">DUF5641 domain-containing protein</fullName>
    </recommendedName>
</protein>
<evidence type="ECO:0000313" key="4">
    <source>
        <dbReference type="Proteomes" id="UP000807504"/>
    </source>
</evidence>
<keyword evidence="4" id="KW-1185">Reference proteome</keyword>
<dbReference type="EMBL" id="JABXBU010000012">
    <property type="protein sequence ID" value="KAF8789588.1"/>
    <property type="molecule type" value="Genomic_DNA"/>
</dbReference>
<evidence type="ECO:0000313" key="3">
    <source>
        <dbReference type="EMBL" id="KAF8789588.1"/>
    </source>
</evidence>
<feature type="domain" description="DUF5641" evidence="2">
    <location>
        <begin position="31"/>
        <end position="79"/>
    </location>
</feature>
<dbReference type="InterPro" id="IPR040676">
    <property type="entry name" value="DUF5641"/>
</dbReference>
<comment type="caution">
    <text evidence="3">The sequence shown here is derived from an EMBL/GenBank/DDBJ whole genome shotgun (WGS) entry which is preliminary data.</text>
</comment>
<name>A0A8T0FH86_ARGBR</name>
<dbReference type="Proteomes" id="UP000807504">
    <property type="component" value="Unassembled WGS sequence"/>
</dbReference>
<reference evidence="3" key="2">
    <citation type="submission" date="2020-06" db="EMBL/GenBank/DDBJ databases">
        <authorList>
            <person name="Sheffer M."/>
        </authorList>
    </citation>
    <scope>NUCLEOTIDE SEQUENCE</scope>
</reference>
<dbReference type="AlphaFoldDB" id="A0A8T0FH86"/>